<proteinExistence type="predicted"/>
<keyword evidence="2" id="KW-1133">Transmembrane helix</keyword>
<dbReference type="OMA" id="WAYVHLI"/>
<name>A0A3E2GZ80_SCYLI</name>
<feature type="compositionally biased region" description="Polar residues" evidence="1">
    <location>
        <begin position="48"/>
        <end position="59"/>
    </location>
</feature>
<dbReference type="OrthoDB" id="3596604at2759"/>
<evidence type="ECO:0000313" key="3">
    <source>
        <dbReference type="EMBL" id="RFU26411.1"/>
    </source>
</evidence>
<dbReference type="EMBL" id="NCSJ02000263">
    <property type="protein sequence ID" value="RFU26411.1"/>
    <property type="molecule type" value="Genomic_DNA"/>
</dbReference>
<protein>
    <submittedName>
        <fullName evidence="3">Uncharacterized protein</fullName>
    </submittedName>
</protein>
<feature type="non-terminal residue" evidence="3">
    <location>
        <position position="628"/>
    </location>
</feature>
<feature type="transmembrane region" description="Helical" evidence="2">
    <location>
        <begin position="234"/>
        <end position="262"/>
    </location>
</feature>
<evidence type="ECO:0000256" key="1">
    <source>
        <dbReference type="SAM" id="MobiDB-lite"/>
    </source>
</evidence>
<dbReference type="Proteomes" id="UP000258309">
    <property type="component" value="Unassembled WGS sequence"/>
</dbReference>
<sequence length="628" mass="68865">MSNPHYRPVESFSPLQNENPTYFMSPETYSQPWPGADGDLGSPGYEMRNTTRSFQSSQDYDTKTGGPALPPRPGAGTGYSSASTLFATNSESESFLHDPLNKIDTSYASSVFADVHKPTKAKSGKQVRRILFGSSFRFFITAGLCAAYYFAIQTYVKKGVLSEPKKKEFNAITTAISIALGLNIASAFKDMALNMRWPILSRSKPRNLDELDLILSCDSLTKLAKLAWVARRPWVIFACLTWLVINIAAQAGIAALGLTYGFDSDYTQPMLSKGYVAVPNMQYFFPNGNNSNPSLQDEQFTAHLYGGLAYNFGLNETQYMPAAGDVYKSSNALLWYDYERNNIEFIFTETSPQSSIFSIYTNRTLNITYSCNAYTVTKGGDGTSTTISVANVGDVYVSNSIQGSITFFTDSGNQCNNNPRCTVVQAFEASATEPWYYTCDITLGETQNDPEGLATISNRMAAIATASIAQIGYHDGRGQEAQIYPGDSLWGLPCQGDQNLLGNTIAAFGLGSIAGAAMLNPSFTHTGQQPSQGSFLDFNHAFWFYLVLGLIAGCHLFFCIIVAIMANQVQVGPDGHLDMSMLLRPIADQLYGVSNGIDNKAFRRAKKETKARYEKGRSDNERWGFATS</sequence>
<feature type="transmembrane region" description="Helical" evidence="2">
    <location>
        <begin position="130"/>
        <end position="151"/>
    </location>
</feature>
<accession>A0A3E2GZ80</accession>
<dbReference type="AlphaFoldDB" id="A0A3E2GZ80"/>
<feature type="non-terminal residue" evidence="3">
    <location>
        <position position="1"/>
    </location>
</feature>
<gene>
    <name evidence="3" type="ORF">B7463_g9937</name>
</gene>
<comment type="caution">
    <text evidence="3">The sequence shown here is derived from an EMBL/GenBank/DDBJ whole genome shotgun (WGS) entry which is preliminary data.</text>
</comment>
<organism evidence="3 4">
    <name type="scientific">Scytalidium lignicola</name>
    <name type="common">Hyphomycete</name>
    <dbReference type="NCBI Taxonomy" id="5539"/>
    <lineage>
        <taxon>Eukaryota</taxon>
        <taxon>Fungi</taxon>
        <taxon>Dikarya</taxon>
        <taxon>Ascomycota</taxon>
        <taxon>Pezizomycotina</taxon>
        <taxon>Leotiomycetes</taxon>
        <taxon>Leotiomycetes incertae sedis</taxon>
        <taxon>Scytalidium</taxon>
    </lineage>
</organism>
<feature type="compositionally biased region" description="Polar residues" evidence="1">
    <location>
        <begin position="13"/>
        <end position="31"/>
    </location>
</feature>
<keyword evidence="2" id="KW-0812">Transmembrane</keyword>
<reference evidence="3 4" key="1">
    <citation type="submission" date="2018-05" db="EMBL/GenBank/DDBJ databases">
        <title>Draft genome sequence of Scytalidium lignicola DSM 105466, a ubiquitous saprotrophic fungus.</title>
        <authorList>
            <person name="Buettner E."/>
            <person name="Gebauer A.M."/>
            <person name="Hofrichter M."/>
            <person name="Liers C."/>
            <person name="Kellner H."/>
        </authorList>
    </citation>
    <scope>NUCLEOTIDE SEQUENCE [LARGE SCALE GENOMIC DNA]</scope>
    <source>
        <strain evidence="3 4">DSM 105466</strain>
    </source>
</reference>
<evidence type="ECO:0000313" key="4">
    <source>
        <dbReference type="Proteomes" id="UP000258309"/>
    </source>
</evidence>
<feature type="region of interest" description="Disordered" evidence="1">
    <location>
        <begin position="1"/>
        <end position="82"/>
    </location>
</feature>
<keyword evidence="4" id="KW-1185">Reference proteome</keyword>
<feature type="transmembrane region" description="Helical" evidence="2">
    <location>
        <begin position="171"/>
        <end position="188"/>
    </location>
</feature>
<evidence type="ECO:0000256" key="2">
    <source>
        <dbReference type="SAM" id="Phobius"/>
    </source>
</evidence>
<feature type="transmembrane region" description="Helical" evidence="2">
    <location>
        <begin position="542"/>
        <end position="566"/>
    </location>
</feature>
<keyword evidence="2" id="KW-0472">Membrane</keyword>